<sequence>MAWIGAGMRAIDAVGDLATAHARAGTDPEFAGLVDDLLRRDFPAELRGHLRHLRGEHLLATRPAAESARDPARTNLLRFTMAESYLRIGWLETALPEYESLVDALRRLGDTRTPMYRSAMATLENLRVAMAEQRQHGEPSPSS</sequence>
<accession>A0A2T0RIK0</accession>
<proteinExistence type="predicted"/>
<dbReference type="AlphaFoldDB" id="A0A2T0RIK0"/>
<protein>
    <recommendedName>
        <fullName evidence="3">Tetratricopeptide repeat protein</fullName>
    </recommendedName>
</protein>
<keyword evidence="2" id="KW-1185">Reference proteome</keyword>
<evidence type="ECO:0000313" key="2">
    <source>
        <dbReference type="Proteomes" id="UP000239209"/>
    </source>
</evidence>
<name>A0A2T0RIK0_9ACTN</name>
<dbReference type="RefSeq" id="WP_170148688.1">
    <property type="nucleotide sequence ID" value="NZ_PVZG01000021.1"/>
</dbReference>
<dbReference type="EMBL" id="PVZG01000021">
    <property type="protein sequence ID" value="PRY21036.1"/>
    <property type="molecule type" value="Genomic_DNA"/>
</dbReference>
<organism evidence="1 2">
    <name type="scientific">Pseudosporangium ferrugineum</name>
    <dbReference type="NCBI Taxonomy" id="439699"/>
    <lineage>
        <taxon>Bacteria</taxon>
        <taxon>Bacillati</taxon>
        <taxon>Actinomycetota</taxon>
        <taxon>Actinomycetes</taxon>
        <taxon>Micromonosporales</taxon>
        <taxon>Micromonosporaceae</taxon>
        <taxon>Pseudosporangium</taxon>
    </lineage>
</organism>
<evidence type="ECO:0008006" key="3">
    <source>
        <dbReference type="Google" id="ProtNLM"/>
    </source>
</evidence>
<reference evidence="1 2" key="1">
    <citation type="submission" date="2018-03" db="EMBL/GenBank/DDBJ databases">
        <title>Genomic Encyclopedia of Archaeal and Bacterial Type Strains, Phase II (KMG-II): from individual species to whole genera.</title>
        <authorList>
            <person name="Goeker M."/>
        </authorList>
    </citation>
    <scope>NUCLEOTIDE SEQUENCE [LARGE SCALE GENOMIC DNA]</scope>
    <source>
        <strain evidence="1 2">DSM 45348</strain>
    </source>
</reference>
<evidence type="ECO:0000313" key="1">
    <source>
        <dbReference type="EMBL" id="PRY21036.1"/>
    </source>
</evidence>
<dbReference type="Proteomes" id="UP000239209">
    <property type="component" value="Unassembled WGS sequence"/>
</dbReference>
<comment type="caution">
    <text evidence="1">The sequence shown here is derived from an EMBL/GenBank/DDBJ whole genome shotgun (WGS) entry which is preliminary data.</text>
</comment>
<gene>
    <name evidence="1" type="ORF">CLV70_12137</name>
</gene>